<dbReference type="GO" id="GO:0008080">
    <property type="term" value="F:N-acetyltransferase activity"/>
    <property type="evidence" value="ECO:0007669"/>
    <property type="project" value="InterPro"/>
</dbReference>
<comment type="caution">
    <text evidence="3">The sequence shown here is derived from an EMBL/GenBank/DDBJ whole genome shotgun (WGS) entry which is preliminary data.</text>
</comment>
<dbReference type="RefSeq" id="WP_157298780.1">
    <property type="nucleotide sequence ID" value="NZ_BAAAZB010000005.1"/>
</dbReference>
<sequence length="163" mass="19237">MPRLSDIHIRRELLPGDLGYIAYIHGLLYARELGYGLNFEAYVLGGLQEFARQYDIEKDRVWICSHEDRIIGFLVGFHRHDIVQFRYFIFLPEYRGIGLGKVLMNEFISYLKESGCNKAYLLTTNEQQAAISLYTRYGFKLTEEKKSYAFDKELIELRYDLEL</sequence>
<dbReference type="SUPFAM" id="SSF55729">
    <property type="entry name" value="Acyl-CoA N-acyltransferases (Nat)"/>
    <property type="match status" value="1"/>
</dbReference>
<dbReference type="InterPro" id="IPR016181">
    <property type="entry name" value="Acyl_CoA_acyltransferase"/>
</dbReference>
<organism evidence="3 4">
    <name type="scientific">Chitinophaga oryziterrae</name>
    <dbReference type="NCBI Taxonomy" id="1031224"/>
    <lineage>
        <taxon>Bacteria</taxon>
        <taxon>Pseudomonadati</taxon>
        <taxon>Bacteroidota</taxon>
        <taxon>Chitinophagia</taxon>
        <taxon>Chitinophagales</taxon>
        <taxon>Chitinophagaceae</taxon>
        <taxon>Chitinophaga</taxon>
    </lineage>
</organism>
<dbReference type="Gene3D" id="3.40.630.30">
    <property type="match status" value="1"/>
</dbReference>
<protein>
    <submittedName>
        <fullName evidence="3">GNAT family N-acetyltransferase</fullName>
    </submittedName>
</protein>
<dbReference type="PROSITE" id="PS51186">
    <property type="entry name" value="GNAT"/>
    <property type="match status" value="1"/>
</dbReference>
<dbReference type="EMBL" id="WRXO01000001">
    <property type="protein sequence ID" value="MVT40152.1"/>
    <property type="molecule type" value="Genomic_DNA"/>
</dbReference>
<dbReference type="InterPro" id="IPR000182">
    <property type="entry name" value="GNAT_dom"/>
</dbReference>
<evidence type="ECO:0000313" key="3">
    <source>
        <dbReference type="EMBL" id="MVT40152.1"/>
    </source>
</evidence>
<gene>
    <name evidence="3" type="ORF">GO495_06130</name>
</gene>
<dbReference type="Proteomes" id="UP000468388">
    <property type="component" value="Unassembled WGS sequence"/>
</dbReference>
<dbReference type="PANTHER" id="PTHR13947:SF37">
    <property type="entry name" value="LD18367P"/>
    <property type="match status" value="1"/>
</dbReference>
<evidence type="ECO:0000313" key="4">
    <source>
        <dbReference type="Proteomes" id="UP000468388"/>
    </source>
</evidence>
<accession>A0A6N8J7I4</accession>
<dbReference type="AlphaFoldDB" id="A0A6N8J7I4"/>
<keyword evidence="4" id="KW-1185">Reference proteome</keyword>
<keyword evidence="1 3" id="KW-0808">Transferase</keyword>
<evidence type="ECO:0000256" key="1">
    <source>
        <dbReference type="ARBA" id="ARBA00022679"/>
    </source>
</evidence>
<proteinExistence type="predicted"/>
<dbReference type="Pfam" id="PF00583">
    <property type="entry name" value="Acetyltransf_1"/>
    <property type="match status" value="1"/>
</dbReference>
<dbReference type="OrthoDB" id="5419426at2"/>
<dbReference type="InterPro" id="IPR050769">
    <property type="entry name" value="NAT_camello-type"/>
</dbReference>
<evidence type="ECO:0000259" key="2">
    <source>
        <dbReference type="PROSITE" id="PS51186"/>
    </source>
</evidence>
<name>A0A6N8J7I4_9BACT</name>
<dbReference type="CDD" id="cd04301">
    <property type="entry name" value="NAT_SF"/>
    <property type="match status" value="1"/>
</dbReference>
<reference evidence="3 4" key="1">
    <citation type="submission" date="2019-12" db="EMBL/GenBank/DDBJ databases">
        <title>The draft genomic sequence of strain Chitinophaga oryziterrae JCM 16595.</title>
        <authorList>
            <person name="Zhang X."/>
        </authorList>
    </citation>
    <scope>NUCLEOTIDE SEQUENCE [LARGE SCALE GENOMIC DNA]</scope>
    <source>
        <strain evidence="3 4">JCM 16595</strain>
    </source>
</reference>
<feature type="domain" description="N-acetyltransferase" evidence="2">
    <location>
        <begin position="21"/>
        <end position="162"/>
    </location>
</feature>
<dbReference type="PANTHER" id="PTHR13947">
    <property type="entry name" value="GNAT FAMILY N-ACETYLTRANSFERASE"/>
    <property type="match status" value="1"/>
</dbReference>